<reference evidence="2" key="1">
    <citation type="submission" date="2024-03" db="EMBL/GenBank/DDBJ databases">
        <title>Diverse circular DNA viruses in blood, oral, and fecal samples of captive lemurs.</title>
        <authorList>
            <person name="Paietta E.N."/>
            <person name="Kraberger S."/>
            <person name="Lund M.C."/>
            <person name="Custer J.M."/>
            <person name="Vargas K.M."/>
            <person name="Ehmke E.E."/>
            <person name="Yoder A.D."/>
            <person name="Varsani A."/>
        </authorList>
    </citation>
    <scope>NUCLEOTIDE SEQUENCE</scope>
    <source>
        <strain evidence="2">Duke_27FF_1456</strain>
    </source>
</reference>
<feature type="domain" description="Replication-associated protein ORF2/G2P" evidence="1">
    <location>
        <begin position="167"/>
        <end position="250"/>
    </location>
</feature>
<dbReference type="EMBL" id="PP511776">
    <property type="protein sequence ID" value="XCD07280.1"/>
    <property type="molecule type" value="Genomic_DNA"/>
</dbReference>
<evidence type="ECO:0000313" key="2">
    <source>
        <dbReference type="EMBL" id="XCD07280.1"/>
    </source>
</evidence>
<evidence type="ECO:0000259" key="1">
    <source>
        <dbReference type="Pfam" id="PF23343"/>
    </source>
</evidence>
<proteinExistence type="predicted"/>
<accession>A0AAU8B4L0</accession>
<dbReference type="Pfam" id="PF23343">
    <property type="entry name" value="REP_ORF2-G2P"/>
    <property type="match status" value="1"/>
</dbReference>
<sequence length="568" mass="65897">MITPELQNKLVTRCQHPRTVVNKYTHEPVVVSCGTCPSCVLRRSGIQTNLLTTYSAQFRYVYFVTLTYAPCFLPTLEVSIIETCTDDIADVPCVPNIDDLDAGDPNTYLFGFRSVPRSASVKLKSSTVERTFKDPEVKFTYAMRPKDLLSILGKIKHNVPNRIPYVCNRDLDLFLKRLRSYYPDEKLRYYAVSEYGPTSFRPHWHLLLFSNSERFSQTVLENVSKAWSYGRCDASLSRGFAAPYVASYVNSFVALPDFYTQMPKVVRPKSFHSIGFTESNLFPRKVRVAEIDEVTDKCLDGVRVDRDGYFRTIKPTWPYLLRLFPRFSDAIRKSPSSVYQLLYSAFTAPARVIHSGCADLTCDPFNENSSFKQSILSFCKHYLNYVDNYGKRIDERNILSPKEYLPHSDILILSECRLYDGADLETTHRLSRVYRFFLGIAKFIRTYSTDGCSELFWSSGTSGGELFGRERFLRIISEKIVNFWSRYDYNRLVDFYQTLESANDKDLVEFELRNYSFRYNKPPENKEKPYHELPLVRRLSAAALMKCWDKVKHKKVNDSFGIFSYHDL</sequence>
<dbReference type="InterPro" id="IPR056906">
    <property type="entry name" value="ORF2/G2P_dom"/>
</dbReference>
<protein>
    <submittedName>
        <fullName evidence="2">Replication initiator protein</fullName>
    </submittedName>
</protein>
<name>A0AAU8B4L0_9VIRU</name>
<organism evidence="2">
    <name type="scientific">Dulem virus 236</name>
    <dbReference type="NCBI Taxonomy" id="3145713"/>
    <lineage>
        <taxon>Viruses</taxon>
        <taxon>Monodnaviria</taxon>
        <taxon>Sangervirae</taxon>
        <taxon>Phixviricota</taxon>
        <taxon>Malgrandaviricetes</taxon>
        <taxon>Petitvirales</taxon>
        <taxon>Microviridae</taxon>
        <taxon>Microvirus</taxon>
    </lineage>
</organism>